<dbReference type="PANTHER" id="PTHR30213:SF0">
    <property type="entry name" value="UPF0761 MEMBRANE PROTEIN YIHY"/>
    <property type="match status" value="1"/>
</dbReference>
<dbReference type="PANTHER" id="PTHR30213">
    <property type="entry name" value="INNER MEMBRANE PROTEIN YHJD"/>
    <property type="match status" value="1"/>
</dbReference>
<proteinExistence type="predicted"/>
<evidence type="ECO:0000313" key="7">
    <source>
        <dbReference type="EMBL" id="MDP4538049.1"/>
    </source>
</evidence>
<evidence type="ECO:0000256" key="6">
    <source>
        <dbReference type="SAM" id="Phobius"/>
    </source>
</evidence>
<evidence type="ECO:0000256" key="3">
    <source>
        <dbReference type="ARBA" id="ARBA00022692"/>
    </source>
</evidence>
<feature type="transmembrane region" description="Helical" evidence="6">
    <location>
        <begin position="164"/>
        <end position="185"/>
    </location>
</feature>
<keyword evidence="8" id="KW-1185">Reference proteome</keyword>
<keyword evidence="4 6" id="KW-1133">Transmembrane helix</keyword>
<name>A0ABT9H405_9SPHN</name>
<evidence type="ECO:0000256" key="4">
    <source>
        <dbReference type="ARBA" id="ARBA00022989"/>
    </source>
</evidence>
<dbReference type="Proteomes" id="UP001235664">
    <property type="component" value="Unassembled WGS sequence"/>
</dbReference>
<evidence type="ECO:0000256" key="1">
    <source>
        <dbReference type="ARBA" id="ARBA00004651"/>
    </source>
</evidence>
<dbReference type="NCBIfam" id="TIGR00765">
    <property type="entry name" value="yihY_not_rbn"/>
    <property type="match status" value="1"/>
</dbReference>
<keyword evidence="2" id="KW-1003">Cell membrane</keyword>
<reference evidence="7 8" key="1">
    <citation type="submission" date="2023-08" db="EMBL/GenBank/DDBJ databases">
        <title>genomic of DY56.</title>
        <authorList>
            <person name="Wang Y."/>
        </authorList>
    </citation>
    <scope>NUCLEOTIDE SEQUENCE [LARGE SCALE GENOMIC DNA]</scope>
    <source>
        <strain evidence="7 8">DY56-A-20</strain>
    </source>
</reference>
<dbReference type="PIRSF" id="PIRSF035875">
    <property type="entry name" value="RNase_BN"/>
    <property type="match status" value="1"/>
</dbReference>
<dbReference type="Pfam" id="PF03631">
    <property type="entry name" value="Virul_fac_BrkB"/>
    <property type="match status" value="1"/>
</dbReference>
<keyword evidence="5 6" id="KW-0472">Membrane</keyword>
<evidence type="ECO:0000313" key="8">
    <source>
        <dbReference type="Proteomes" id="UP001235664"/>
    </source>
</evidence>
<feature type="transmembrane region" description="Helical" evidence="6">
    <location>
        <begin position="132"/>
        <end position="158"/>
    </location>
</feature>
<feature type="transmembrane region" description="Helical" evidence="6">
    <location>
        <begin position="90"/>
        <end position="111"/>
    </location>
</feature>
<comment type="subcellular location">
    <subcellularLocation>
        <location evidence="1">Cell membrane</location>
        <topology evidence="1">Multi-pass membrane protein</topology>
    </subcellularLocation>
</comment>
<keyword evidence="3 6" id="KW-0812">Transmembrane</keyword>
<evidence type="ECO:0000256" key="5">
    <source>
        <dbReference type="ARBA" id="ARBA00023136"/>
    </source>
</evidence>
<accession>A0ABT9H405</accession>
<feature type="transmembrane region" description="Helical" evidence="6">
    <location>
        <begin position="197"/>
        <end position="220"/>
    </location>
</feature>
<protein>
    <submittedName>
        <fullName evidence="7">YihY/virulence factor BrkB family protein</fullName>
    </submittedName>
</protein>
<dbReference type="EMBL" id="JAVAIL010000001">
    <property type="protein sequence ID" value="MDP4538049.1"/>
    <property type="molecule type" value="Genomic_DNA"/>
</dbReference>
<feature type="transmembrane region" description="Helical" evidence="6">
    <location>
        <begin position="232"/>
        <end position="251"/>
    </location>
</feature>
<gene>
    <name evidence="7" type="ORF">Q9K01_00215</name>
</gene>
<dbReference type="InterPro" id="IPR017039">
    <property type="entry name" value="Virul_fac_BrkB"/>
</dbReference>
<evidence type="ECO:0000256" key="2">
    <source>
        <dbReference type="ARBA" id="ARBA00022475"/>
    </source>
</evidence>
<sequence length="264" mass="27221">MASHFDHIKAAWAAGSDDNIGIIAAGIAYYVLLALVPLLAVTVLGYGLIADPETVSRHISLLAQNLPASAADIIGEQLRRMSEDGETGKILSLLVALGIALFGARNGARAVMTGLNIAFHAENARSFLRGNLVAVAITVGAVVGLAVMGGVVAALSAIPGPAGAVIGLVVLFGFATLGVGLLYRVGPNKPGPEWQAIWPAAALFAVLWIVATAGFGIYAANFASYNATYGSLGGVIILITWFYLSAFFLLLGAEFAAVRNREAT</sequence>
<comment type="caution">
    <text evidence="7">The sequence shown here is derived from an EMBL/GenBank/DDBJ whole genome shotgun (WGS) entry which is preliminary data.</text>
</comment>
<dbReference type="RefSeq" id="WP_305928203.1">
    <property type="nucleotide sequence ID" value="NZ_JAVAIL010000001.1"/>
</dbReference>
<feature type="transmembrane region" description="Helical" evidence="6">
    <location>
        <begin position="20"/>
        <end position="49"/>
    </location>
</feature>
<organism evidence="7 8">
    <name type="scientific">Qipengyuania benthica</name>
    <dbReference type="NCBI Taxonomy" id="3067651"/>
    <lineage>
        <taxon>Bacteria</taxon>
        <taxon>Pseudomonadati</taxon>
        <taxon>Pseudomonadota</taxon>
        <taxon>Alphaproteobacteria</taxon>
        <taxon>Sphingomonadales</taxon>
        <taxon>Erythrobacteraceae</taxon>
        <taxon>Qipengyuania</taxon>
    </lineage>
</organism>